<name>A0ACC1CS95_9NEOP</name>
<gene>
    <name evidence="1" type="ORF">K1T71_009519</name>
</gene>
<evidence type="ECO:0000313" key="2">
    <source>
        <dbReference type="Proteomes" id="UP000824533"/>
    </source>
</evidence>
<dbReference type="Proteomes" id="UP000824533">
    <property type="component" value="Linkage Group LG17"/>
</dbReference>
<proteinExistence type="predicted"/>
<dbReference type="EMBL" id="CM034403">
    <property type="protein sequence ID" value="KAJ0174411.1"/>
    <property type="molecule type" value="Genomic_DNA"/>
</dbReference>
<keyword evidence="2" id="KW-1185">Reference proteome</keyword>
<protein>
    <submittedName>
        <fullName evidence="1">Uncharacterized protein</fullName>
    </submittedName>
</protein>
<sequence>MPFVISRDEWNRIGNWTNHDKEDPEVVRIREYVKYLDTESSKMTKTWPNSLENVNKRNEELRRARIEVAEQANTKFYKRYLKRQREEQQRLMYSARDTVFKNKDAPKLFLSAVIETAIQKERTEQIKFLNEQRRQQAEQKRKDDDEIIRKAKEWEALLDLKKKRRFEANKQHQKDIVDQAHEIAERNRTEYESELKLQQLDNIKANQQIDAIKEFEDKFKATEKARIWSDMERSRQEAEARREEQASRDRMDDRLIEVLQKSRTRTERKRLQTEKDIKTEKLRVLEQISAKLESGDAAREATEQAILNKAIKEKDAIEEAKRQAQVRKQAQFKRERIDIRNKYLEDEARRLHEFNTTRQWEIMNRFKNAELFEEFKEKLRLEKERKVKEYREDVLRLWKEREEREARVRAETRYFYGELAEKKLRDADNKLFTHAAKLIEEARAHGRPDHALHKAVDRYCKLYRLYPMPDLPSSMKEHFKRYAPWDGSKSDPWYKEPPPPPPDLGPDAPDEEDMPVERKQDGLQDPKPGPSSKPKKVQTKETVEDYKLVGRANGLQRKVAQLDPTLPPISVVPCKTDSCKCGLKQ</sequence>
<evidence type="ECO:0000313" key="1">
    <source>
        <dbReference type="EMBL" id="KAJ0174411.1"/>
    </source>
</evidence>
<reference evidence="1 2" key="1">
    <citation type="journal article" date="2021" name="Front. Genet.">
        <title>Chromosome-Level Genome Assembly Reveals Significant Gene Expansion in the Toll and IMD Signaling Pathways of Dendrolimus kikuchii.</title>
        <authorList>
            <person name="Zhou J."/>
            <person name="Wu P."/>
            <person name="Xiong Z."/>
            <person name="Liu N."/>
            <person name="Zhao N."/>
            <person name="Ji M."/>
            <person name="Qiu Y."/>
            <person name="Yang B."/>
        </authorList>
    </citation>
    <scope>NUCLEOTIDE SEQUENCE [LARGE SCALE GENOMIC DNA]</scope>
    <source>
        <strain evidence="1">Ann1</strain>
    </source>
</reference>
<comment type="caution">
    <text evidence="1">The sequence shown here is derived from an EMBL/GenBank/DDBJ whole genome shotgun (WGS) entry which is preliminary data.</text>
</comment>
<accession>A0ACC1CS95</accession>
<organism evidence="1 2">
    <name type="scientific">Dendrolimus kikuchii</name>
    <dbReference type="NCBI Taxonomy" id="765133"/>
    <lineage>
        <taxon>Eukaryota</taxon>
        <taxon>Metazoa</taxon>
        <taxon>Ecdysozoa</taxon>
        <taxon>Arthropoda</taxon>
        <taxon>Hexapoda</taxon>
        <taxon>Insecta</taxon>
        <taxon>Pterygota</taxon>
        <taxon>Neoptera</taxon>
        <taxon>Endopterygota</taxon>
        <taxon>Lepidoptera</taxon>
        <taxon>Glossata</taxon>
        <taxon>Ditrysia</taxon>
        <taxon>Bombycoidea</taxon>
        <taxon>Lasiocampidae</taxon>
        <taxon>Dendrolimus</taxon>
    </lineage>
</organism>